<comment type="caution">
    <text evidence="2">The sequence shown here is derived from an EMBL/GenBank/DDBJ whole genome shotgun (WGS) entry which is preliminary data.</text>
</comment>
<dbReference type="InterPro" id="IPR000825">
    <property type="entry name" value="SUF_FeS_clus_asmbl_SufBD_core"/>
</dbReference>
<gene>
    <name evidence="2" type="ORF">NSK_001265</name>
</gene>
<dbReference type="Proteomes" id="UP000355283">
    <property type="component" value="Unassembled WGS sequence"/>
</dbReference>
<protein>
    <recommendedName>
        <fullName evidence="1">SUF system FeS cluster assembly SufBD core domain-containing protein</fullName>
    </recommendedName>
</protein>
<name>A0A4D9DGJ5_9STRA</name>
<dbReference type="PANTHER" id="PTHR43575:SF1">
    <property type="entry name" value="PROTEIN ABCI7, CHLOROPLASTIC"/>
    <property type="match status" value="1"/>
</dbReference>
<proteinExistence type="predicted"/>
<feature type="domain" description="SUF system FeS cluster assembly SufBD core" evidence="1">
    <location>
        <begin position="307"/>
        <end position="534"/>
    </location>
</feature>
<dbReference type="GO" id="GO:0016226">
    <property type="term" value="P:iron-sulfur cluster assembly"/>
    <property type="evidence" value="ECO:0007669"/>
    <property type="project" value="InterPro"/>
</dbReference>
<evidence type="ECO:0000313" key="2">
    <source>
        <dbReference type="EMBL" id="TFJ87919.1"/>
    </source>
</evidence>
<evidence type="ECO:0000313" key="3">
    <source>
        <dbReference type="Proteomes" id="UP000355283"/>
    </source>
</evidence>
<dbReference type="PANTHER" id="PTHR43575">
    <property type="entry name" value="PROTEIN ABCI7, CHLOROPLASTIC"/>
    <property type="match status" value="1"/>
</dbReference>
<reference evidence="2 3" key="1">
    <citation type="submission" date="2019-01" db="EMBL/GenBank/DDBJ databases">
        <title>Nuclear Genome Assembly of the Microalgal Biofuel strain Nannochloropsis salina CCMP1776.</title>
        <authorList>
            <person name="Hovde B."/>
        </authorList>
    </citation>
    <scope>NUCLEOTIDE SEQUENCE [LARGE SCALE GENOMIC DNA]</scope>
    <source>
        <strain evidence="2 3">CCMP1776</strain>
    </source>
</reference>
<dbReference type="SUPFAM" id="SSF101960">
    <property type="entry name" value="Stabilizer of iron transporter SufD"/>
    <property type="match status" value="1"/>
</dbReference>
<sequence length="573" mass="63134">MTPRQQYTGLRRRGASTGFIMAATAAAAVGVAQAFLAPFNPSAQGGIGVQKASNIMHHQQQQKHSIRNTRLAAALADRPRSTSFEESSKEIEAETVALKPPSREEQAKDWFNAVLADRDPHPAFGRATEEGVERFLAGETRAPTRREEAWRFTDLSRLYGRRPSKPPAVLQPAQVTALKAKIEEHTLEVCEGRVVVFVDGVHRPELSQVARLKEEGPKEGWRAGSIFEFSKEEQEELLREIEWAPEVGLRHTLASGSLPFSCLNQACVKDAACLVVDERGEMSAPVQFIFVSTSSQGEGGAEGEKDVRVSHPRLAVVARKRSAGKFVQSYIDLGSGTALANACTTVRVDRRAEVQHLHANELGPRGLMFDAVSVTTKKLSAYKNVFVNVGGELGRVNFQATLNGTEGRVDTEGVTITGEEQELDIHSYIHHRRKGGESNMYQCNIVSGDSHCVFKGRMKLEPRARGVTADQLIRSIMLTDSCTVDAMPTLEVCSGDVDCTHGATVADIDENEAFYLQSRGISRREARQVLMMGFAAQVYNQIPCEKMKKRLSERLYDVCPDVGISKKYEYLSV</sequence>
<accession>A0A4D9DGJ5</accession>
<dbReference type="InterPro" id="IPR037284">
    <property type="entry name" value="SUF_FeS_clus_asmbl_SufBD_sf"/>
</dbReference>
<dbReference type="InterPro" id="IPR055346">
    <property type="entry name" value="Fe-S_cluster_assembly_SufBD"/>
</dbReference>
<dbReference type="EMBL" id="SDOX01000005">
    <property type="protein sequence ID" value="TFJ87919.1"/>
    <property type="molecule type" value="Genomic_DNA"/>
</dbReference>
<dbReference type="Pfam" id="PF01458">
    <property type="entry name" value="SUFBD_core"/>
    <property type="match status" value="1"/>
</dbReference>
<evidence type="ECO:0000259" key="1">
    <source>
        <dbReference type="Pfam" id="PF01458"/>
    </source>
</evidence>
<dbReference type="AlphaFoldDB" id="A0A4D9DGJ5"/>
<organism evidence="2 3">
    <name type="scientific">Nannochloropsis salina CCMP1776</name>
    <dbReference type="NCBI Taxonomy" id="1027361"/>
    <lineage>
        <taxon>Eukaryota</taxon>
        <taxon>Sar</taxon>
        <taxon>Stramenopiles</taxon>
        <taxon>Ochrophyta</taxon>
        <taxon>Eustigmatophyceae</taxon>
        <taxon>Eustigmatales</taxon>
        <taxon>Monodopsidaceae</taxon>
        <taxon>Microchloropsis</taxon>
        <taxon>Microchloropsis salina</taxon>
    </lineage>
</organism>
<keyword evidence="3" id="KW-1185">Reference proteome</keyword>
<dbReference type="OrthoDB" id="2510at2759"/>